<dbReference type="PANTHER" id="PTHR13040">
    <property type="entry name" value="AUTOPHAGY PROTEIN 5"/>
    <property type="match status" value="1"/>
</dbReference>
<proteinExistence type="inferred from homology"/>
<feature type="domain" description="Autophagy protein ATG5 UblB" evidence="7">
    <location>
        <begin position="179"/>
        <end position="263"/>
    </location>
</feature>
<dbReference type="GeneID" id="36517053"/>
<dbReference type="AlphaFoldDB" id="A0A2T0FL28"/>
<dbReference type="Pfam" id="PF20638">
    <property type="entry name" value="ATG5_UblA"/>
    <property type="match status" value="1"/>
</dbReference>
<dbReference type="Proteomes" id="UP000238350">
    <property type="component" value="Unassembled WGS sequence"/>
</dbReference>
<dbReference type="InterPro" id="IPR048940">
    <property type="entry name" value="ATG5_HBR"/>
</dbReference>
<keyword evidence="4 6" id="KW-0832">Ubl conjugation</keyword>
<dbReference type="GO" id="GO:0061908">
    <property type="term" value="C:phagophore"/>
    <property type="evidence" value="ECO:0007669"/>
    <property type="project" value="TreeGrafter"/>
</dbReference>
<dbReference type="GO" id="GO:0034045">
    <property type="term" value="C:phagophore assembly site membrane"/>
    <property type="evidence" value="ECO:0007669"/>
    <property type="project" value="UniProtKB-SubCell"/>
</dbReference>
<evidence type="ECO:0000256" key="1">
    <source>
        <dbReference type="ARBA" id="ARBA00004623"/>
    </source>
</evidence>
<comment type="caution">
    <text evidence="10">The sequence shown here is derived from an EMBL/GenBank/DDBJ whole genome shotgun (WGS) entry which is preliminary data.</text>
</comment>
<comment type="subunit">
    <text evidence="6">Conjugated with ATG12.</text>
</comment>
<evidence type="ECO:0000259" key="9">
    <source>
        <dbReference type="Pfam" id="PF20638"/>
    </source>
</evidence>
<dbReference type="STRING" id="45607.A0A2T0FL28"/>
<evidence type="ECO:0000256" key="5">
    <source>
        <dbReference type="ARBA" id="ARBA00023006"/>
    </source>
</evidence>
<comment type="function">
    <text evidence="6">Involved in cytoplasm to vacuole transport (Cvt) and autophagic vesicle formation.</text>
</comment>
<evidence type="ECO:0000256" key="6">
    <source>
        <dbReference type="RuleBase" id="RU361202"/>
    </source>
</evidence>
<name>A0A2T0FL28_9ASCO</name>
<dbReference type="GO" id="GO:0005776">
    <property type="term" value="C:autophagosome"/>
    <property type="evidence" value="ECO:0007669"/>
    <property type="project" value="TreeGrafter"/>
</dbReference>
<keyword evidence="3 6" id="KW-1017">Isopeptide bond</keyword>
<evidence type="ECO:0000259" key="7">
    <source>
        <dbReference type="Pfam" id="PF04106"/>
    </source>
</evidence>
<feature type="domain" description="Autophagy protein ATG5 UblA" evidence="9">
    <location>
        <begin position="12"/>
        <end position="102"/>
    </location>
</feature>
<evidence type="ECO:0000259" key="8">
    <source>
        <dbReference type="Pfam" id="PF20637"/>
    </source>
</evidence>
<evidence type="ECO:0000256" key="2">
    <source>
        <dbReference type="ARBA" id="ARBA00006910"/>
    </source>
</evidence>
<keyword evidence="5 6" id="KW-0072">Autophagy</keyword>
<accession>A0A2T0FL28</accession>
<evidence type="ECO:0000256" key="3">
    <source>
        <dbReference type="ARBA" id="ARBA00022499"/>
    </source>
</evidence>
<keyword evidence="6" id="KW-0813">Transport</keyword>
<dbReference type="GO" id="GO:0044233">
    <property type="term" value="C:mitochondria-associated endoplasmic reticulum membrane contact site"/>
    <property type="evidence" value="ECO:0007669"/>
    <property type="project" value="TreeGrafter"/>
</dbReference>
<dbReference type="GO" id="GO:0034727">
    <property type="term" value="P:piecemeal microautophagy of the nucleus"/>
    <property type="evidence" value="ECO:0007669"/>
    <property type="project" value="TreeGrafter"/>
</dbReference>
<keyword evidence="6" id="KW-0472">Membrane</keyword>
<comment type="subcellular location">
    <subcellularLocation>
        <location evidence="1 6">Preautophagosomal structure membrane</location>
        <topology evidence="1 6">Peripheral membrane protein</topology>
    </subcellularLocation>
</comment>
<dbReference type="GO" id="GO:0006995">
    <property type="term" value="P:cellular response to nitrogen starvation"/>
    <property type="evidence" value="ECO:0007669"/>
    <property type="project" value="TreeGrafter"/>
</dbReference>
<comment type="similarity">
    <text evidence="2 6">Belongs to the ATG5 family.</text>
</comment>
<dbReference type="PANTHER" id="PTHR13040:SF2">
    <property type="entry name" value="AUTOPHAGY PROTEIN 5"/>
    <property type="match status" value="1"/>
</dbReference>
<evidence type="ECO:0000256" key="4">
    <source>
        <dbReference type="ARBA" id="ARBA00022843"/>
    </source>
</evidence>
<dbReference type="GO" id="GO:0000422">
    <property type="term" value="P:autophagy of mitochondrion"/>
    <property type="evidence" value="ECO:0007669"/>
    <property type="project" value="TreeGrafter"/>
</dbReference>
<dbReference type="InterPro" id="IPR048939">
    <property type="entry name" value="ATG5_UblA"/>
</dbReference>
<dbReference type="Pfam" id="PF20637">
    <property type="entry name" value="ATG5_HBR"/>
    <property type="match status" value="1"/>
</dbReference>
<dbReference type="RefSeq" id="XP_024665630.1">
    <property type="nucleotide sequence ID" value="XM_024809862.1"/>
</dbReference>
<dbReference type="OrthoDB" id="272162at2759"/>
<dbReference type="GO" id="GO:0034274">
    <property type="term" value="C:Atg12-Atg5-Atg16 complex"/>
    <property type="evidence" value="ECO:0007669"/>
    <property type="project" value="TreeGrafter"/>
</dbReference>
<sequence>MTTQDRVREETWRSSIPIQVSIRAPETYDEYTYLLMARRNLFLPCYTPKIVAYFKRYLAIEDASDDEWWYSHGDMPLQWSRPVGVLYDTLAAGEPVWNIRIRHSGYPETILPISNDILTDFWRNQFKEACYTRDGNANAIMNLARDKSHALFVAATDPSASHRDFWAIADPLLRPQPLNIPIRIYEPLKMAPLRKSMRPFESDGEERSLGAVLNLLLPELFPSARSCSELVPLVHGVPIDLWAPIIELYKTTMCVDGFLHITLSTHTA</sequence>
<dbReference type="InterPro" id="IPR042526">
    <property type="entry name" value="Atg5_HR"/>
</dbReference>
<dbReference type="InterPro" id="IPR042527">
    <property type="entry name" value="Atg5_UblA_dom_sf"/>
</dbReference>
<gene>
    <name evidence="10" type="ORF">B9G98_03305</name>
</gene>
<dbReference type="EMBL" id="NDIQ01000022">
    <property type="protein sequence ID" value="PRT55685.1"/>
    <property type="molecule type" value="Genomic_DNA"/>
</dbReference>
<dbReference type="InterPro" id="IPR048318">
    <property type="entry name" value="ATG5_UblB"/>
</dbReference>
<organism evidence="10 11">
    <name type="scientific">Wickerhamiella sorbophila</name>
    <dbReference type="NCBI Taxonomy" id="45607"/>
    <lineage>
        <taxon>Eukaryota</taxon>
        <taxon>Fungi</taxon>
        <taxon>Dikarya</taxon>
        <taxon>Ascomycota</taxon>
        <taxon>Saccharomycotina</taxon>
        <taxon>Dipodascomycetes</taxon>
        <taxon>Dipodascales</taxon>
        <taxon>Trichomonascaceae</taxon>
        <taxon>Wickerhamiella</taxon>
    </lineage>
</organism>
<dbReference type="Pfam" id="PF04106">
    <property type="entry name" value="ATG5_UblB"/>
    <property type="match status" value="1"/>
</dbReference>
<protein>
    <recommendedName>
        <fullName evidence="6">Autophagy protein 5</fullName>
    </recommendedName>
</protein>
<keyword evidence="11" id="KW-1185">Reference proteome</keyword>
<evidence type="ECO:0000313" key="10">
    <source>
        <dbReference type="EMBL" id="PRT55685.1"/>
    </source>
</evidence>
<dbReference type="Gene3D" id="3.10.20.620">
    <property type="match status" value="1"/>
</dbReference>
<reference evidence="10 11" key="1">
    <citation type="submission" date="2017-04" db="EMBL/GenBank/DDBJ databases">
        <title>Genome sequencing of [Candida] sorbophila.</title>
        <authorList>
            <person name="Ahn J.O."/>
        </authorList>
    </citation>
    <scope>NUCLEOTIDE SEQUENCE [LARGE SCALE GENOMIC DNA]</scope>
    <source>
        <strain evidence="10 11">DS02</strain>
    </source>
</reference>
<dbReference type="GO" id="GO:0019776">
    <property type="term" value="F:Atg8-family ligase activity"/>
    <property type="evidence" value="ECO:0007669"/>
    <property type="project" value="TreeGrafter"/>
</dbReference>
<feature type="domain" description="Autophagy protein ATG5 alpha-helical bundle region" evidence="8">
    <location>
        <begin position="116"/>
        <end position="173"/>
    </location>
</feature>
<dbReference type="Gene3D" id="3.10.20.90">
    <property type="entry name" value="Phosphatidylinositol 3-kinase Catalytic Subunit, Chain A, domain 1"/>
    <property type="match status" value="1"/>
</dbReference>
<evidence type="ECO:0000313" key="11">
    <source>
        <dbReference type="Proteomes" id="UP000238350"/>
    </source>
</evidence>
<dbReference type="Gene3D" id="1.10.246.190">
    <property type="entry name" value="Autophagy protein Apg5, helix rich domain"/>
    <property type="match status" value="1"/>
</dbReference>
<dbReference type="InterPro" id="IPR007239">
    <property type="entry name" value="Atg5"/>
</dbReference>